<dbReference type="EMBL" id="JAKIKU010000003">
    <property type="protein sequence ID" value="MCL1045160.1"/>
    <property type="molecule type" value="Genomic_DNA"/>
</dbReference>
<reference evidence="1 2" key="1">
    <citation type="submission" date="2022-01" db="EMBL/GenBank/DDBJ databases">
        <title>Whole genome-based taxonomy of the Shewanellaceae.</title>
        <authorList>
            <person name="Martin-Rodriguez A.J."/>
        </authorList>
    </citation>
    <scope>NUCLEOTIDE SEQUENCE [LARGE SCALE GENOMIC DNA]</scope>
    <source>
        <strain evidence="1 2">DSM 24955</strain>
    </source>
</reference>
<name>A0ABT0KMT1_9GAMM</name>
<evidence type="ECO:0000313" key="1">
    <source>
        <dbReference type="EMBL" id="MCL1045160.1"/>
    </source>
</evidence>
<comment type="caution">
    <text evidence="1">The sequence shown here is derived from an EMBL/GenBank/DDBJ whole genome shotgun (WGS) entry which is preliminary data.</text>
</comment>
<accession>A0ABT0KMT1</accession>
<dbReference type="Proteomes" id="UP001202134">
    <property type="component" value="Unassembled WGS sequence"/>
</dbReference>
<evidence type="ECO:0000313" key="2">
    <source>
        <dbReference type="Proteomes" id="UP001202134"/>
    </source>
</evidence>
<dbReference type="RefSeq" id="WP_248955316.1">
    <property type="nucleotide sequence ID" value="NZ_JAKIKU010000003.1"/>
</dbReference>
<sequence length="106" mass="12625">MTDINLQNVINAFDELDFENRTTKSLENARNRVQMKTYLSSLDYSLRRIKILEEVVSELVEEKQTELVKQEHIQTYKAKVIQLSREFKISYQDVLSIMLKLKQDEK</sequence>
<keyword evidence="2" id="KW-1185">Reference proteome</keyword>
<gene>
    <name evidence="1" type="ORF">L2737_07450</name>
</gene>
<proteinExistence type="predicted"/>
<protein>
    <submittedName>
        <fullName evidence="1">Uncharacterized protein</fullName>
    </submittedName>
</protein>
<organism evidence="1 2">
    <name type="scientific">Shewanella electrodiphila</name>
    <dbReference type="NCBI Taxonomy" id="934143"/>
    <lineage>
        <taxon>Bacteria</taxon>
        <taxon>Pseudomonadati</taxon>
        <taxon>Pseudomonadota</taxon>
        <taxon>Gammaproteobacteria</taxon>
        <taxon>Alteromonadales</taxon>
        <taxon>Shewanellaceae</taxon>
        <taxon>Shewanella</taxon>
    </lineage>
</organism>